<evidence type="ECO:0000313" key="1">
    <source>
        <dbReference type="EMBL" id="EPX62585.1"/>
    </source>
</evidence>
<comment type="caution">
    <text evidence="1">The sequence shown here is derived from an EMBL/GenBank/DDBJ whole genome shotgun (WGS) entry which is preliminary data.</text>
</comment>
<gene>
    <name evidence="1" type="ORF">D187_008773</name>
</gene>
<dbReference type="Proteomes" id="UP000011682">
    <property type="component" value="Unassembled WGS sequence"/>
</dbReference>
<protein>
    <submittedName>
        <fullName evidence="1">Uncharacterized protein</fullName>
    </submittedName>
</protein>
<dbReference type="AlphaFoldDB" id="S9PE04"/>
<accession>S9PE04</accession>
<evidence type="ECO:0000313" key="2">
    <source>
        <dbReference type="Proteomes" id="UP000011682"/>
    </source>
</evidence>
<organism evidence="1 2">
    <name type="scientific">Cystobacter fuscus (strain ATCC 25194 / DSM 2262 / NBRC 100088 / M29)</name>
    <dbReference type="NCBI Taxonomy" id="1242864"/>
    <lineage>
        <taxon>Bacteria</taxon>
        <taxon>Pseudomonadati</taxon>
        <taxon>Myxococcota</taxon>
        <taxon>Myxococcia</taxon>
        <taxon>Myxococcales</taxon>
        <taxon>Cystobacterineae</taxon>
        <taxon>Archangiaceae</taxon>
        <taxon>Cystobacter</taxon>
    </lineage>
</organism>
<reference evidence="1" key="1">
    <citation type="submission" date="2013-05" db="EMBL/GenBank/DDBJ databases">
        <title>Genome assembly of Cystobacter fuscus DSM 2262.</title>
        <authorList>
            <person name="Sharma G."/>
            <person name="Khatri I."/>
            <person name="Kaur C."/>
            <person name="Mayilraj S."/>
            <person name="Subramanian S."/>
        </authorList>
    </citation>
    <scope>NUCLEOTIDE SEQUENCE [LARGE SCALE GENOMIC DNA]</scope>
    <source>
        <strain evidence="1">DSM 2262</strain>
    </source>
</reference>
<sequence length="57" mass="6011">MSSAALPAPSGAVTVQAPPNKWLVTQRVPVRIAWVNPPRELTPRAGLSAEVTVHTSP</sequence>
<name>S9PE04_CYSF2</name>
<proteinExistence type="predicted"/>
<dbReference type="EMBL" id="ANAH02000007">
    <property type="protein sequence ID" value="EPX62585.1"/>
    <property type="molecule type" value="Genomic_DNA"/>
</dbReference>
<dbReference type="RefSeq" id="WP_002621489.1">
    <property type="nucleotide sequence ID" value="NZ_ANAH02000007.1"/>
</dbReference>
<dbReference type="OrthoDB" id="9811754at2"/>
<keyword evidence="2" id="KW-1185">Reference proteome</keyword>